<protein>
    <submittedName>
        <fullName evidence="2">Uncharacterized protein</fullName>
    </submittedName>
</protein>
<organism evidence="2 3">
    <name type="scientific">Pythium insidiosum</name>
    <name type="common">Pythiosis disease agent</name>
    <dbReference type="NCBI Taxonomy" id="114742"/>
    <lineage>
        <taxon>Eukaryota</taxon>
        <taxon>Sar</taxon>
        <taxon>Stramenopiles</taxon>
        <taxon>Oomycota</taxon>
        <taxon>Peronosporomycetes</taxon>
        <taxon>Pythiales</taxon>
        <taxon>Pythiaceae</taxon>
        <taxon>Pythium</taxon>
    </lineage>
</organism>
<dbReference type="EMBL" id="JAKCXM010000778">
    <property type="protein sequence ID" value="KAJ0391939.1"/>
    <property type="molecule type" value="Genomic_DNA"/>
</dbReference>
<dbReference type="Proteomes" id="UP001209570">
    <property type="component" value="Unassembled WGS sequence"/>
</dbReference>
<dbReference type="PANTHER" id="PTHR21705:SF11">
    <property type="entry name" value="FHIP FAMILY PROTEIN CG3558"/>
    <property type="match status" value="1"/>
</dbReference>
<proteinExistence type="predicted"/>
<dbReference type="Pfam" id="PF10257">
    <property type="entry name" value="RAI16-like"/>
    <property type="match status" value="1"/>
</dbReference>
<evidence type="ECO:0000313" key="2">
    <source>
        <dbReference type="EMBL" id="KAJ0391939.1"/>
    </source>
</evidence>
<accession>A0AAD5L7D1</accession>
<reference evidence="2" key="1">
    <citation type="submission" date="2021-12" db="EMBL/GenBank/DDBJ databases">
        <title>Prjna785345.</title>
        <authorList>
            <person name="Rujirawat T."/>
            <person name="Krajaejun T."/>
        </authorList>
    </citation>
    <scope>NUCLEOTIDE SEQUENCE</scope>
    <source>
        <strain evidence="2">Pi057C3</strain>
    </source>
</reference>
<dbReference type="PANTHER" id="PTHR21705">
    <property type="entry name" value="RAI16 PROTEIN-RELATED"/>
    <property type="match status" value="1"/>
</dbReference>
<comment type="caution">
    <text evidence="2">The sequence shown here is derived from an EMBL/GenBank/DDBJ whole genome shotgun (WGS) entry which is preliminary data.</text>
</comment>
<evidence type="ECO:0000256" key="1">
    <source>
        <dbReference type="SAM" id="MobiDB-lite"/>
    </source>
</evidence>
<keyword evidence="3" id="KW-1185">Reference proteome</keyword>
<feature type="compositionally biased region" description="Acidic residues" evidence="1">
    <location>
        <begin position="598"/>
        <end position="611"/>
    </location>
</feature>
<gene>
    <name evidence="2" type="ORF">P43SY_011165</name>
</gene>
<dbReference type="InterPro" id="IPR019384">
    <property type="entry name" value="FHIP"/>
</dbReference>
<evidence type="ECO:0000313" key="3">
    <source>
        <dbReference type="Proteomes" id="UP001209570"/>
    </source>
</evidence>
<feature type="region of interest" description="Disordered" evidence="1">
    <location>
        <begin position="598"/>
        <end position="620"/>
    </location>
</feature>
<dbReference type="AlphaFoldDB" id="A0AAD5L7D1"/>
<name>A0AAD5L7D1_PYTIN</name>
<sequence>MSWLKSKIRMVAARASDALAQAADLMAPTLYESRVEELHHRWTTVSRFLESVLQRELDAGEQRRLLTESHTRESLQKIVVLIVTEESDTDRHALQRQAQTQAQAYHNNGDPPHEPSRQCLEYLLDRQLLPLLCDAGRRDQPCGIMSLAMQFVAALLSRVSYPLLPTREIHESVVALLQSASRKEVEDPVVRKSLVNLLHVIWKKLRADPIQTEFFFARSLPSPSSPHPAIVSELVIFTALLPHMDAVGKVGERCREAMVIAAGLQEPTLARFVLELTPFCHYAVNGVISAFDALPKTLPERYQRAGGSPHGGKSSSSASLHRGLDTDLETLALRLRFCCTLAMVGRLEIESGDWTQRSISNEVLTQFRARFLSAVLQESLMDTSEATARTATLYARIILEDLAACGADTSANPLLQVFIQFLIGPHDVDACGRQRDDTESAPRRLPLELMHRMDSLSSSLSIATMDLFTSLLELQNDLIDATLLGGDAITRFQELRAPGARRRSSAAASAILSPRSDNGSVSPYSGAIWFACRFPESAVAANAHVWKIQAFDSLGIDADIPSSALSDSDTSEDQIVSLLSYIADAEFVTCQRAPAVVDDWESSDDEDEDDAAPIANSDPGSFSHAQAVERLSALSNQGNPEQEQDHSAFMRLILNRLERILESSFYENLALSGLISVLAQKDCCARLVFDVAEQLGAGGSVRAVLEDVHMDALRRTARLANGDRRLVEIRHKLVDENNESSLNDHEPETRLLCGE</sequence>